<evidence type="ECO:0000313" key="26">
    <source>
        <dbReference type="Proteomes" id="UP001589645"/>
    </source>
</evidence>
<keyword evidence="10" id="KW-0443">Lipid metabolism</keyword>
<evidence type="ECO:0000256" key="3">
    <source>
        <dbReference type="ARBA" id="ARBA00004632"/>
    </source>
</evidence>
<name>A0ABV5HLN2_9VIBR</name>
<evidence type="ECO:0000256" key="12">
    <source>
        <dbReference type="ARBA" id="ARBA00023273"/>
    </source>
</evidence>
<dbReference type="EMBL" id="JBHMEP010000001">
    <property type="protein sequence ID" value="MFB9134667.1"/>
    <property type="molecule type" value="Genomic_DNA"/>
</dbReference>
<evidence type="ECO:0000256" key="4">
    <source>
        <dbReference type="ARBA" id="ARBA00022475"/>
    </source>
</evidence>
<keyword evidence="9" id="KW-0809">Transit peptide</keyword>
<keyword evidence="7 25" id="KW-0378">Hydrolase</keyword>
<feature type="domain" description="Thioesterase" evidence="24">
    <location>
        <begin position="56"/>
        <end position="121"/>
    </location>
</feature>
<evidence type="ECO:0000256" key="2">
    <source>
        <dbReference type="ARBA" id="ARBA00004496"/>
    </source>
</evidence>
<comment type="caution">
    <text evidence="25">The sequence shown here is derived from an EMBL/GenBank/DDBJ whole genome shotgun (WGS) entry which is preliminary data.</text>
</comment>
<evidence type="ECO:0000256" key="14">
    <source>
        <dbReference type="ARBA" id="ARBA00037002"/>
    </source>
</evidence>
<keyword evidence="6" id="KW-0053">Apoptosis</keyword>
<organism evidence="25 26">
    <name type="scientific">Vibrio olivae</name>
    <dbReference type="NCBI Taxonomy" id="1243002"/>
    <lineage>
        <taxon>Bacteria</taxon>
        <taxon>Pseudomonadati</taxon>
        <taxon>Pseudomonadota</taxon>
        <taxon>Gammaproteobacteria</taxon>
        <taxon>Vibrionales</taxon>
        <taxon>Vibrionaceae</taxon>
        <taxon>Vibrio</taxon>
    </lineage>
</organism>
<keyword evidence="11" id="KW-0472">Membrane</keyword>
<comment type="catalytic activity">
    <reaction evidence="19">
        <text>octanoyl-CoA + H2O = octanoate + CoA + H(+)</text>
        <dbReference type="Rhea" id="RHEA:30143"/>
        <dbReference type="ChEBI" id="CHEBI:15377"/>
        <dbReference type="ChEBI" id="CHEBI:15378"/>
        <dbReference type="ChEBI" id="CHEBI:25646"/>
        <dbReference type="ChEBI" id="CHEBI:57287"/>
        <dbReference type="ChEBI" id="CHEBI:57386"/>
    </reaction>
    <physiologicalReaction direction="left-to-right" evidence="19">
        <dbReference type="Rhea" id="RHEA:30144"/>
    </physiologicalReaction>
</comment>
<evidence type="ECO:0000256" key="8">
    <source>
        <dbReference type="ARBA" id="ARBA00022832"/>
    </source>
</evidence>
<evidence type="ECO:0000256" key="19">
    <source>
        <dbReference type="ARBA" id="ARBA00047588"/>
    </source>
</evidence>
<evidence type="ECO:0000259" key="24">
    <source>
        <dbReference type="Pfam" id="PF03061"/>
    </source>
</evidence>
<keyword evidence="5" id="KW-0963">Cytoplasm</keyword>
<gene>
    <name evidence="25" type="ORF">ACFFUV_06715</name>
</gene>
<evidence type="ECO:0000256" key="1">
    <source>
        <dbReference type="ARBA" id="ARBA00004170"/>
    </source>
</evidence>
<keyword evidence="4" id="KW-1003">Cell membrane</keyword>
<evidence type="ECO:0000256" key="16">
    <source>
        <dbReference type="ARBA" id="ARBA00038848"/>
    </source>
</evidence>
<evidence type="ECO:0000256" key="13">
    <source>
        <dbReference type="ARBA" id="ARBA00035852"/>
    </source>
</evidence>
<protein>
    <recommendedName>
        <fullName evidence="17">Acyl-coenzyme A thioesterase THEM4</fullName>
        <ecNumber evidence="16">3.1.2.2</ecNumber>
    </recommendedName>
    <alternativeName>
        <fullName evidence="18">Thioesterase superfamily member 4</fullName>
    </alternativeName>
</protein>
<dbReference type="Proteomes" id="UP001589645">
    <property type="component" value="Unassembled WGS sequence"/>
</dbReference>
<comment type="catalytic activity">
    <reaction evidence="14">
        <text>(9Z)-octadecenoyl-CoA + H2O = (9Z)-octadecenoate + CoA + H(+)</text>
        <dbReference type="Rhea" id="RHEA:40139"/>
        <dbReference type="ChEBI" id="CHEBI:15377"/>
        <dbReference type="ChEBI" id="CHEBI:15378"/>
        <dbReference type="ChEBI" id="CHEBI:30823"/>
        <dbReference type="ChEBI" id="CHEBI:57287"/>
        <dbReference type="ChEBI" id="CHEBI:57387"/>
    </reaction>
    <physiologicalReaction direction="left-to-right" evidence="14">
        <dbReference type="Rhea" id="RHEA:40140"/>
    </physiologicalReaction>
</comment>
<comment type="catalytic activity">
    <reaction evidence="23">
        <text>tetradecanoyl-CoA + H2O = tetradecanoate + CoA + H(+)</text>
        <dbReference type="Rhea" id="RHEA:40119"/>
        <dbReference type="ChEBI" id="CHEBI:15377"/>
        <dbReference type="ChEBI" id="CHEBI:15378"/>
        <dbReference type="ChEBI" id="CHEBI:30807"/>
        <dbReference type="ChEBI" id="CHEBI:57287"/>
        <dbReference type="ChEBI" id="CHEBI:57385"/>
    </reaction>
    <physiologicalReaction direction="left-to-right" evidence="23">
        <dbReference type="Rhea" id="RHEA:40120"/>
    </physiologicalReaction>
</comment>
<evidence type="ECO:0000256" key="6">
    <source>
        <dbReference type="ARBA" id="ARBA00022703"/>
    </source>
</evidence>
<dbReference type="PANTHER" id="PTHR12418:SF19">
    <property type="entry name" value="ACYL-COENZYME A THIOESTERASE THEM4"/>
    <property type="match status" value="1"/>
</dbReference>
<proteinExistence type="inferred from homology"/>
<dbReference type="SUPFAM" id="SSF54637">
    <property type="entry name" value="Thioesterase/thiol ester dehydrase-isomerase"/>
    <property type="match status" value="1"/>
</dbReference>
<evidence type="ECO:0000256" key="15">
    <source>
        <dbReference type="ARBA" id="ARBA00038456"/>
    </source>
</evidence>
<evidence type="ECO:0000256" key="17">
    <source>
        <dbReference type="ARBA" id="ARBA00040123"/>
    </source>
</evidence>
<comment type="catalytic activity">
    <reaction evidence="22">
        <text>dodecanoyl-CoA + H2O = dodecanoate + CoA + H(+)</text>
        <dbReference type="Rhea" id="RHEA:30135"/>
        <dbReference type="ChEBI" id="CHEBI:15377"/>
        <dbReference type="ChEBI" id="CHEBI:15378"/>
        <dbReference type="ChEBI" id="CHEBI:18262"/>
        <dbReference type="ChEBI" id="CHEBI:57287"/>
        <dbReference type="ChEBI" id="CHEBI:57375"/>
    </reaction>
    <physiologicalReaction direction="left-to-right" evidence="22">
        <dbReference type="Rhea" id="RHEA:30136"/>
    </physiologicalReaction>
</comment>
<accession>A0ABV5HLN2</accession>
<evidence type="ECO:0000256" key="23">
    <source>
        <dbReference type="ARBA" id="ARBA00048180"/>
    </source>
</evidence>
<dbReference type="EC" id="3.1.2.2" evidence="16"/>
<keyword evidence="26" id="KW-1185">Reference proteome</keyword>
<comment type="catalytic activity">
    <reaction evidence="20">
        <text>hexadecanoyl-CoA + H2O = hexadecanoate + CoA + H(+)</text>
        <dbReference type="Rhea" id="RHEA:16645"/>
        <dbReference type="ChEBI" id="CHEBI:7896"/>
        <dbReference type="ChEBI" id="CHEBI:15377"/>
        <dbReference type="ChEBI" id="CHEBI:15378"/>
        <dbReference type="ChEBI" id="CHEBI:57287"/>
        <dbReference type="ChEBI" id="CHEBI:57379"/>
        <dbReference type="EC" id="3.1.2.2"/>
    </reaction>
    <physiologicalReaction direction="left-to-right" evidence="20">
        <dbReference type="Rhea" id="RHEA:16646"/>
    </physiologicalReaction>
</comment>
<sequence>MRSSLEQDNTMLKLHEHCFACSLSNPWGLAVEFSLNEQSGVVSGEFIVAKHHQGYNGLLHGGLASTLLDAAMTHCLLRRQLPAFTAELSTRYHSPIMVGDRIAIRSELIEKRRSVYFMAASLEVDQHIAVSASAKFMPIRSSLLTNI</sequence>
<evidence type="ECO:0000256" key="20">
    <source>
        <dbReference type="ARBA" id="ARBA00047734"/>
    </source>
</evidence>
<keyword evidence="8" id="KW-0276">Fatty acid metabolism</keyword>
<keyword evidence="12" id="KW-0966">Cell projection</keyword>
<reference evidence="25 26" key="1">
    <citation type="submission" date="2024-09" db="EMBL/GenBank/DDBJ databases">
        <authorList>
            <person name="Sun Q."/>
            <person name="Mori K."/>
        </authorList>
    </citation>
    <scope>NUCLEOTIDE SEQUENCE [LARGE SCALE GENOMIC DNA]</scope>
    <source>
        <strain evidence="25 26">CECT 8064</strain>
    </source>
</reference>
<dbReference type="RefSeq" id="WP_390190669.1">
    <property type="nucleotide sequence ID" value="NZ_JBHMEP010000001.1"/>
</dbReference>
<dbReference type="GO" id="GO:0016787">
    <property type="term" value="F:hydrolase activity"/>
    <property type="evidence" value="ECO:0007669"/>
    <property type="project" value="UniProtKB-KW"/>
</dbReference>
<evidence type="ECO:0000256" key="10">
    <source>
        <dbReference type="ARBA" id="ARBA00023098"/>
    </source>
</evidence>
<dbReference type="PANTHER" id="PTHR12418">
    <property type="entry name" value="ACYL-COENZYME A THIOESTERASE THEM4"/>
    <property type="match status" value="1"/>
</dbReference>
<evidence type="ECO:0000256" key="7">
    <source>
        <dbReference type="ARBA" id="ARBA00022801"/>
    </source>
</evidence>
<comment type="catalytic activity">
    <reaction evidence="13">
        <text>(5Z,8Z,11Z,14Z)-eicosatetraenoyl-CoA + H2O = (5Z,8Z,11Z,14Z)-eicosatetraenoate + CoA + H(+)</text>
        <dbReference type="Rhea" id="RHEA:40151"/>
        <dbReference type="ChEBI" id="CHEBI:15377"/>
        <dbReference type="ChEBI" id="CHEBI:15378"/>
        <dbReference type="ChEBI" id="CHEBI:32395"/>
        <dbReference type="ChEBI" id="CHEBI:57287"/>
        <dbReference type="ChEBI" id="CHEBI:57368"/>
    </reaction>
    <physiologicalReaction direction="left-to-right" evidence="13">
        <dbReference type="Rhea" id="RHEA:40152"/>
    </physiologicalReaction>
</comment>
<evidence type="ECO:0000256" key="18">
    <source>
        <dbReference type="ARBA" id="ARBA00043210"/>
    </source>
</evidence>
<evidence type="ECO:0000256" key="21">
    <source>
        <dbReference type="ARBA" id="ARBA00047969"/>
    </source>
</evidence>
<evidence type="ECO:0000256" key="22">
    <source>
        <dbReference type="ARBA" id="ARBA00048074"/>
    </source>
</evidence>
<comment type="similarity">
    <text evidence="15">Belongs to the THEM4/THEM5 thioesterase family.</text>
</comment>
<comment type="catalytic activity">
    <reaction evidence="21">
        <text>decanoyl-CoA + H2O = decanoate + CoA + H(+)</text>
        <dbReference type="Rhea" id="RHEA:40059"/>
        <dbReference type="ChEBI" id="CHEBI:15377"/>
        <dbReference type="ChEBI" id="CHEBI:15378"/>
        <dbReference type="ChEBI" id="CHEBI:27689"/>
        <dbReference type="ChEBI" id="CHEBI:57287"/>
        <dbReference type="ChEBI" id="CHEBI:61430"/>
    </reaction>
    <physiologicalReaction direction="left-to-right" evidence="21">
        <dbReference type="Rhea" id="RHEA:40060"/>
    </physiologicalReaction>
</comment>
<dbReference type="Gene3D" id="3.10.129.10">
    <property type="entry name" value="Hotdog Thioesterase"/>
    <property type="match status" value="1"/>
</dbReference>
<dbReference type="Pfam" id="PF03061">
    <property type="entry name" value="4HBT"/>
    <property type="match status" value="1"/>
</dbReference>
<dbReference type="InterPro" id="IPR029069">
    <property type="entry name" value="HotDog_dom_sf"/>
</dbReference>
<dbReference type="CDD" id="cd03443">
    <property type="entry name" value="PaaI_thioesterase"/>
    <property type="match status" value="1"/>
</dbReference>
<evidence type="ECO:0000313" key="25">
    <source>
        <dbReference type="EMBL" id="MFB9134667.1"/>
    </source>
</evidence>
<evidence type="ECO:0000256" key="9">
    <source>
        <dbReference type="ARBA" id="ARBA00022946"/>
    </source>
</evidence>
<evidence type="ECO:0000256" key="11">
    <source>
        <dbReference type="ARBA" id="ARBA00023136"/>
    </source>
</evidence>
<comment type="subcellular location">
    <subcellularLocation>
        <location evidence="3">Cell projection</location>
        <location evidence="3">Ruffle membrane</location>
    </subcellularLocation>
    <subcellularLocation>
        <location evidence="2">Cytoplasm</location>
    </subcellularLocation>
    <subcellularLocation>
        <location evidence="1">Membrane</location>
        <topology evidence="1">Peripheral membrane protein</topology>
    </subcellularLocation>
</comment>
<dbReference type="InterPro" id="IPR052365">
    <property type="entry name" value="THEM4/THEM5_acyl-CoA_thioest"/>
</dbReference>
<dbReference type="InterPro" id="IPR006683">
    <property type="entry name" value="Thioestr_dom"/>
</dbReference>
<evidence type="ECO:0000256" key="5">
    <source>
        <dbReference type="ARBA" id="ARBA00022490"/>
    </source>
</evidence>